<proteinExistence type="predicted"/>
<dbReference type="Gene3D" id="3.30.1050.10">
    <property type="entry name" value="SCP2 sterol-binding domain"/>
    <property type="match status" value="1"/>
</dbReference>
<reference evidence="3" key="2">
    <citation type="submission" date="2015-01" db="EMBL/GenBank/DDBJ databases">
        <title>Evolutionary Origins and Diversification of the Mycorrhizal Mutualists.</title>
        <authorList>
            <consortium name="DOE Joint Genome Institute"/>
            <consortium name="Mycorrhizal Genomics Consortium"/>
            <person name="Kohler A."/>
            <person name="Kuo A."/>
            <person name="Nagy L.G."/>
            <person name="Floudas D."/>
            <person name="Copeland A."/>
            <person name="Barry K.W."/>
            <person name="Cichocki N."/>
            <person name="Veneault-Fourrey C."/>
            <person name="LaButti K."/>
            <person name="Lindquist E.A."/>
            <person name="Lipzen A."/>
            <person name="Lundell T."/>
            <person name="Morin E."/>
            <person name="Murat C."/>
            <person name="Riley R."/>
            <person name="Ohm R."/>
            <person name="Sun H."/>
            <person name="Tunlid A."/>
            <person name="Henrissat B."/>
            <person name="Grigoriev I.V."/>
            <person name="Hibbett D.S."/>
            <person name="Martin F."/>
        </authorList>
    </citation>
    <scope>NUCLEOTIDE SEQUENCE [LARGE SCALE GENOMIC DNA]</scope>
    <source>
        <strain evidence="3">Foug A</strain>
    </source>
</reference>
<feature type="domain" description="SCP2" evidence="1">
    <location>
        <begin position="27"/>
        <end position="121"/>
    </location>
</feature>
<dbReference type="Pfam" id="PF02036">
    <property type="entry name" value="SCP2"/>
    <property type="match status" value="1"/>
</dbReference>
<organism evidence="2 3">
    <name type="scientific">Scleroderma citrinum Foug A</name>
    <dbReference type="NCBI Taxonomy" id="1036808"/>
    <lineage>
        <taxon>Eukaryota</taxon>
        <taxon>Fungi</taxon>
        <taxon>Dikarya</taxon>
        <taxon>Basidiomycota</taxon>
        <taxon>Agaricomycotina</taxon>
        <taxon>Agaricomycetes</taxon>
        <taxon>Agaricomycetidae</taxon>
        <taxon>Boletales</taxon>
        <taxon>Sclerodermatineae</taxon>
        <taxon>Sclerodermataceae</taxon>
        <taxon>Scleroderma</taxon>
    </lineage>
</organism>
<gene>
    <name evidence="2" type="ORF">SCLCIDRAFT_1218717</name>
</gene>
<keyword evidence="3" id="KW-1185">Reference proteome</keyword>
<dbReference type="FunFam" id="3.30.1050.10:FF:000001">
    <property type="entry name" value="Putative Non-specific lipid-transfer protein"/>
    <property type="match status" value="1"/>
</dbReference>
<evidence type="ECO:0000313" key="3">
    <source>
        <dbReference type="Proteomes" id="UP000053989"/>
    </source>
</evidence>
<dbReference type="InterPro" id="IPR003033">
    <property type="entry name" value="SCP2_sterol-bd_dom"/>
</dbReference>
<dbReference type="InterPro" id="IPR036527">
    <property type="entry name" value="SCP2_sterol-bd_dom_sf"/>
</dbReference>
<dbReference type="GO" id="GO:0005829">
    <property type="term" value="C:cytosol"/>
    <property type="evidence" value="ECO:0007669"/>
    <property type="project" value="TreeGrafter"/>
</dbReference>
<dbReference type="InParanoid" id="A0A0C2Z8W4"/>
<dbReference type="EMBL" id="KN822087">
    <property type="protein sequence ID" value="KIM58363.1"/>
    <property type="molecule type" value="Genomic_DNA"/>
</dbReference>
<accession>A0A0C2Z8W4</accession>
<dbReference type="PANTHER" id="PTHR10094:SF28">
    <property type="entry name" value="SCP2 DOMAIN-CONTAINING PROTEIN"/>
    <property type="match status" value="1"/>
</dbReference>
<evidence type="ECO:0000313" key="2">
    <source>
        <dbReference type="EMBL" id="KIM58363.1"/>
    </source>
</evidence>
<evidence type="ECO:0000259" key="1">
    <source>
        <dbReference type="Pfam" id="PF02036"/>
    </source>
</evidence>
<dbReference type="HOGENOM" id="CLU_105945_0_3_1"/>
<reference evidence="2 3" key="1">
    <citation type="submission" date="2014-04" db="EMBL/GenBank/DDBJ databases">
        <authorList>
            <consortium name="DOE Joint Genome Institute"/>
            <person name="Kuo A."/>
            <person name="Kohler A."/>
            <person name="Nagy L.G."/>
            <person name="Floudas D."/>
            <person name="Copeland A."/>
            <person name="Barry K.W."/>
            <person name="Cichocki N."/>
            <person name="Veneault-Fourrey C."/>
            <person name="LaButti K."/>
            <person name="Lindquist E.A."/>
            <person name="Lipzen A."/>
            <person name="Lundell T."/>
            <person name="Morin E."/>
            <person name="Murat C."/>
            <person name="Sun H."/>
            <person name="Tunlid A."/>
            <person name="Henrissat B."/>
            <person name="Grigoriev I.V."/>
            <person name="Hibbett D.S."/>
            <person name="Martin F."/>
            <person name="Nordberg H.P."/>
            <person name="Cantor M.N."/>
            <person name="Hua S.X."/>
        </authorList>
    </citation>
    <scope>NUCLEOTIDE SEQUENCE [LARGE SCALE GENOMIC DNA]</scope>
    <source>
        <strain evidence="2 3">Foug A</strain>
    </source>
</reference>
<dbReference type="Proteomes" id="UP000053989">
    <property type="component" value="Unassembled WGS sequence"/>
</dbReference>
<dbReference type="OrthoDB" id="10265837at2759"/>
<protein>
    <recommendedName>
        <fullName evidence="1">SCP2 domain-containing protein</fullName>
    </recommendedName>
</protein>
<dbReference type="AlphaFoldDB" id="A0A0C2Z8W4"/>
<dbReference type="SUPFAM" id="SSF55718">
    <property type="entry name" value="SCP-like"/>
    <property type="match status" value="1"/>
</dbReference>
<sequence>MSDLKVDGFKASEIIAQLRVAFDGFTDAQRQSQIKKTNGVFELRITNGNKQEAVWTIDMKEKGAVYKGPAQSKPGVVLVMSDDTFVNLSEGKLDGQKAFMTGKLKTKGNAMLAVKLTPLLEIAKAKAKL</sequence>
<dbReference type="PANTHER" id="PTHR10094">
    <property type="entry name" value="STEROL CARRIER PROTEIN 2 SCP-2 FAMILY PROTEIN"/>
    <property type="match status" value="1"/>
</dbReference>
<name>A0A0C2Z8W4_9AGAM</name>
<dbReference type="STRING" id="1036808.A0A0C2Z8W4"/>